<dbReference type="Proteomes" id="UP000626220">
    <property type="component" value="Unassembled WGS sequence"/>
</dbReference>
<evidence type="ECO:0000259" key="1">
    <source>
        <dbReference type="Pfam" id="PF14397"/>
    </source>
</evidence>
<organism evidence="2 3">
    <name type="scientific">Seohaeicola zhoushanensis</name>
    <dbReference type="NCBI Taxonomy" id="1569283"/>
    <lineage>
        <taxon>Bacteria</taxon>
        <taxon>Pseudomonadati</taxon>
        <taxon>Pseudomonadota</taxon>
        <taxon>Alphaproteobacteria</taxon>
        <taxon>Rhodobacterales</taxon>
        <taxon>Roseobacteraceae</taxon>
        <taxon>Seohaeicola</taxon>
    </lineage>
</organism>
<dbReference type="EMBL" id="BNCJ01000001">
    <property type="protein sequence ID" value="GHF32987.1"/>
    <property type="molecule type" value="Genomic_DNA"/>
</dbReference>
<dbReference type="SUPFAM" id="SSF56059">
    <property type="entry name" value="Glutathione synthetase ATP-binding domain-like"/>
    <property type="match status" value="1"/>
</dbReference>
<reference evidence="2" key="2">
    <citation type="submission" date="2020-09" db="EMBL/GenBank/DDBJ databases">
        <authorList>
            <person name="Sun Q."/>
            <person name="Kim S."/>
        </authorList>
    </citation>
    <scope>NUCLEOTIDE SEQUENCE</scope>
    <source>
        <strain evidence="2">KCTC 42650</strain>
    </source>
</reference>
<evidence type="ECO:0000313" key="2">
    <source>
        <dbReference type="EMBL" id="GHF32987.1"/>
    </source>
</evidence>
<dbReference type="Pfam" id="PF14397">
    <property type="entry name" value="ATPgrasp_ST"/>
    <property type="match status" value="1"/>
</dbReference>
<feature type="domain" description="Alpha-L-glutamate ligase-related protein ATP-grasp" evidence="1">
    <location>
        <begin position="106"/>
        <end position="369"/>
    </location>
</feature>
<accession>A0A8J3M6W1</accession>
<name>A0A8J3M6W1_9RHOB</name>
<comment type="caution">
    <text evidence="2">The sequence shown here is derived from an EMBL/GenBank/DDBJ whole genome shotgun (WGS) entry which is preliminary data.</text>
</comment>
<evidence type="ECO:0000313" key="3">
    <source>
        <dbReference type="Proteomes" id="UP000626220"/>
    </source>
</evidence>
<keyword evidence="3" id="KW-1185">Reference proteome</keyword>
<gene>
    <name evidence="2" type="ORF">GCM10017056_00450</name>
</gene>
<reference evidence="2" key="1">
    <citation type="journal article" date="2014" name="Int. J. Syst. Evol. Microbiol.">
        <title>Complete genome sequence of Corynebacterium casei LMG S-19264T (=DSM 44701T), isolated from a smear-ripened cheese.</title>
        <authorList>
            <consortium name="US DOE Joint Genome Institute (JGI-PGF)"/>
            <person name="Walter F."/>
            <person name="Albersmeier A."/>
            <person name="Kalinowski J."/>
            <person name="Ruckert C."/>
        </authorList>
    </citation>
    <scope>NUCLEOTIDE SEQUENCE</scope>
    <source>
        <strain evidence="2">KCTC 42650</strain>
    </source>
</reference>
<dbReference type="RefSeq" id="WP_189678019.1">
    <property type="nucleotide sequence ID" value="NZ_BNCJ01000001.1"/>
</dbReference>
<protein>
    <recommendedName>
        <fullName evidence="1">Alpha-L-glutamate ligase-related protein ATP-grasp domain-containing protein</fullName>
    </recommendedName>
</protein>
<proteinExistence type="predicted"/>
<dbReference type="AlphaFoldDB" id="A0A8J3M6W1"/>
<sequence>MTTATIDAVSAKNTALLEGPGKASAPESSEIVKVAREYGVSPLKQLREMIALNLSPARLEFPEYFSNRLFDPDMTMAQKREYVGKASNWRLNQTLSPHGLVRSNRVVKNKLLYSSLLNSLGLRSTRTQALVANFPRGGAIPTFSNAADLKAFLLNDARYPLFGKPNGGSLSAGSACIVGVDGVAGTAKLADGRQVSLDALCTEMAGDHRGGFLLQDALVQHPDMAAIIGKAIGSLRIVTVTEGDIAYPLYSVWKIPSPTAMSDNFWQDGSMIGAIDLETGKVTRARTGSGLKGRDIETHPVSGKHLLGFQIPHFREALALACRAHDVFPEFGVLGFDMAITADGPAVVECNDNPFHMLYQIANQRGVRNADFNPVFARVAARAKWEFTEYRKSVKRRYKTIF</sequence>
<dbReference type="InterPro" id="IPR039523">
    <property type="entry name" value="RimK-rel_E_lig_ATP-grasp"/>
</dbReference>